<keyword evidence="6" id="KW-0456">Lyase</keyword>
<dbReference type="GO" id="GO:0016301">
    <property type="term" value="F:kinase activity"/>
    <property type="evidence" value="ECO:0007669"/>
    <property type="project" value="UniProtKB-KW"/>
</dbReference>
<keyword evidence="8" id="KW-0418">Kinase</keyword>
<dbReference type="UniPathway" id="UPA00138"/>
<comment type="pathway">
    <text evidence="1">Carbohydrate biosynthesis; gluconeogenesis.</text>
</comment>
<keyword evidence="9" id="KW-1185">Reference proteome</keyword>
<evidence type="ECO:0000256" key="2">
    <source>
        <dbReference type="ARBA" id="ARBA00006052"/>
    </source>
</evidence>
<dbReference type="GO" id="GO:0005524">
    <property type="term" value="F:ATP binding"/>
    <property type="evidence" value="ECO:0007669"/>
    <property type="project" value="UniProtKB-KW"/>
</dbReference>
<protein>
    <recommendedName>
        <fullName evidence="3">phosphoenolpyruvate carboxykinase (ATP)</fullName>
        <ecNumber evidence="3">4.1.1.49</ecNumber>
    </recommendedName>
</protein>
<dbReference type="InterPro" id="IPR008210">
    <property type="entry name" value="PEP_carboxykinase_N"/>
</dbReference>
<sequence length="340" mass="36005">MPAHLHNSYCLQLYIGSSSNELVTNHLSSIPNIFVHDGAIGSSPNCDAKVRVISDSPSALLSLSNFLYKTRTRSVSHDSCPLTVYAATSISPLVVEAIGVGSQSNNGIIAADMERSSLVLCGKAFLDASAVKKTLFLLSEPVISARGGIPLPGRILVSGDSVIVLFAPEDTIQSCTNLLVSSNAGTILTSQSISPSFQTGNTGASNLFNLPTAFVLVSSDSSGGIPTVSKLSPGQAAYHFLAGYQNGKFVPSFSHGPSCIDPLELAKALLAKLRGNHVHSYLININRGKKTLAGKDFVKLVESTLSKDVLPFEAKGGDLERKYKAFLSAKYPELPKDFTF</sequence>
<dbReference type="Pfam" id="PF01293">
    <property type="entry name" value="PEPCK_ATP"/>
    <property type="match status" value="1"/>
</dbReference>
<dbReference type="GO" id="GO:0005829">
    <property type="term" value="C:cytosol"/>
    <property type="evidence" value="ECO:0007669"/>
    <property type="project" value="TreeGrafter"/>
</dbReference>
<dbReference type="Proteomes" id="UP000634136">
    <property type="component" value="Unassembled WGS sequence"/>
</dbReference>
<dbReference type="EMBL" id="JAAIUW010000001">
    <property type="protein sequence ID" value="KAF7845623.1"/>
    <property type="molecule type" value="Genomic_DNA"/>
</dbReference>
<gene>
    <name evidence="8" type="ORF">G2W53_002528</name>
</gene>
<comment type="catalytic activity">
    <reaction evidence="7">
        <text>oxaloacetate + ATP = phosphoenolpyruvate + ADP + CO2</text>
        <dbReference type="Rhea" id="RHEA:18617"/>
        <dbReference type="ChEBI" id="CHEBI:16452"/>
        <dbReference type="ChEBI" id="CHEBI:16526"/>
        <dbReference type="ChEBI" id="CHEBI:30616"/>
        <dbReference type="ChEBI" id="CHEBI:58702"/>
        <dbReference type="ChEBI" id="CHEBI:456216"/>
        <dbReference type="EC" id="4.1.1.49"/>
    </reaction>
</comment>
<evidence type="ECO:0000256" key="7">
    <source>
        <dbReference type="ARBA" id="ARBA00047371"/>
    </source>
</evidence>
<evidence type="ECO:0000256" key="3">
    <source>
        <dbReference type="ARBA" id="ARBA00012363"/>
    </source>
</evidence>
<keyword evidence="8" id="KW-0808">Transferase</keyword>
<dbReference type="PANTHER" id="PTHR30031">
    <property type="entry name" value="PHOSPHOENOLPYRUVATE CARBOXYKINASE ATP"/>
    <property type="match status" value="1"/>
</dbReference>
<comment type="similarity">
    <text evidence="2">Belongs to the phosphoenolpyruvate carboxykinase (ATP) family.</text>
</comment>
<keyword evidence="5" id="KW-0067">ATP-binding</keyword>
<evidence type="ECO:0000256" key="4">
    <source>
        <dbReference type="ARBA" id="ARBA00022741"/>
    </source>
</evidence>
<accession>A0A834XLW4</accession>
<dbReference type="GO" id="GO:0006094">
    <property type="term" value="P:gluconeogenesis"/>
    <property type="evidence" value="ECO:0007669"/>
    <property type="project" value="UniProtKB-UniPathway"/>
</dbReference>
<proteinExistence type="inferred from homology"/>
<dbReference type="Gene3D" id="3.90.228.20">
    <property type="match status" value="1"/>
</dbReference>
<dbReference type="InterPro" id="IPR001272">
    <property type="entry name" value="PEP_carboxykinase_ATP"/>
</dbReference>
<organism evidence="8 9">
    <name type="scientific">Senna tora</name>
    <dbReference type="NCBI Taxonomy" id="362788"/>
    <lineage>
        <taxon>Eukaryota</taxon>
        <taxon>Viridiplantae</taxon>
        <taxon>Streptophyta</taxon>
        <taxon>Embryophyta</taxon>
        <taxon>Tracheophyta</taxon>
        <taxon>Spermatophyta</taxon>
        <taxon>Magnoliopsida</taxon>
        <taxon>eudicotyledons</taxon>
        <taxon>Gunneridae</taxon>
        <taxon>Pentapetalae</taxon>
        <taxon>rosids</taxon>
        <taxon>fabids</taxon>
        <taxon>Fabales</taxon>
        <taxon>Fabaceae</taxon>
        <taxon>Caesalpinioideae</taxon>
        <taxon>Cassia clade</taxon>
        <taxon>Senna</taxon>
    </lineage>
</organism>
<reference evidence="8" key="1">
    <citation type="submission" date="2020-09" db="EMBL/GenBank/DDBJ databases">
        <title>Genome-Enabled Discovery of Anthraquinone Biosynthesis in Senna tora.</title>
        <authorList>
            <person name="Kang S.-H."/>
            <person name="Pandey R.P."/>
            <person name="Lee C.-M."/>
            <person name="Sim J.-S."/>
            <person name="Jeong J.-T."/>
            <person name="Choi B.-S."/>
            <person name="Jung M."/>
            <person name="Ginzburg D."/>
            <person name="Zhao K."/>
            <person name="Won S.Y."/>
            <person name="Oh T.-J."/>
            <person name="Yu Y."/>
            <person name="Kim N.-H."/>
            <person name="Lee O.R."/>
            <person name="Lee T.-H."/>
            <person name="Bashyal P."/>
            <person name="Kim T.-S."/>
            <person name="Lee W.-H."/>
            <person name="Kawkins C."/>
            <person name="Kim C.-K."/>
            <person name="Kim J.S."/>
            <person name="Ahn B.O."/>
            <person name="Rhee S.Y."/>
            <person name="Sohng J.K."/>
        </authorList>
    </citation>
    <scope>NUCLEOTIDE SEQUENCE</scope>
    <source>
        <tissue evidence="8">Leaf</tissue>
    </source>
</reference>
<evidence type="ECO:0000313" key="8">
    <source>
        <dbReference type="EMBL" id="KAF7845623.1"/>
    </source>
</evidence>
<dbReference type="Gene3D" id="3.40.449.10">
    <property type="entry name" value="Phosphoenolpyruvate Carboxykinase, domain 1"/>
    <property type="match status" value="1"/>
</dbReference>
<evidence type="ECO:0000256" key="1">
    <source>
        <dbReference type="ARBA" id="ARBA00004742"/>
    </source>
</evidence>
<dbReference type="FunFam" id="3.40.449.10:FF:000008">
    <property type="entry name" value="D111/G-patch domain-containing protein"/>
    <property type="match status" value="1"/>
</dbReference>
<dbReference type="GO" id="GO:0004612">
    <property type="term" value="F:phosphoenolpyruvate carboxykinase (ATP) activity"/>
    <property type="evidence" value="ECO:0007669"/>
    <property type="project" value="UniProtKB-EC"/>
</dbReference>
<name>A0A834XLW4_9FABA</name>
<dbReference type="InterPro" id="IPR013035">
    <property type="entry name" value="PEP_carboxykinase_C"/>
</dbReference>
<evidence type="ECO:0000256" key="5">
    <source>
        <dbReference type="ARBA" id="ARBA00022840"/>
    </source>
</evidence>
<dbReference type="SUPFAM" id="SSF68923">
    <property type="entry name" value="PEP carboxykinase N-terminal domain"/>
    <property type="match status" value="1"/>
</dbReference>
<keyword evidence="4" id="KW-0547">Nucleotide-binding</keyword>
<evidence type="ECO:0000256" key="6">
    <source>
        <dbReference type="ARBA" id="ARBA00023239"/>
    </source>
</evidence>
<comment type="caution">
    <text evidence="8">The sequence shown here is derived from an EMBL/GenBank/DDBJ whole genome shotgun (WGS) entry which is preliminary data.</text>
</comment>
<dbReference type="PANTHER" id="PTHR30031:SF2">
    <property type="entry name" value="PHOSPHOENOLPYRUVATE CARBOXYKINASE (ATP)"/>
    <property type="match status" value="1"/>
</dbReference>
<evidence type="ECO:0000313" key="9">
    <source>
        <dbReference type="Proteomes" id="UP000634136"/>
    </source>
</evidence>
<dbReference type="SUPFAM" id="SSF53795">
    <property type="entry name" value="PEP carboxykinase-like"/>
    <property type="match status" value="1"/>
</dbReference>
<dbReference type="AlphaFoldDB" id="A0A834XLW4"/>
<dbReference type="OrthoDB" id="68755at2759"/>
<keyword evidence="8" id="KW-0670">Pyruvate</keyword>
<dbReference type="EC" id="4.1.1.49" evidence="3"/>